<evidence type="ECO:0000256" key="1">
    <source>
        <dbReference type="SAM" id="SignalP"/>
    </source>
</evidence>
<keyword evidence="1" id="KW-0732">Signal</keyword>
<proteinExistence type="predicted"/>
<dbReference type="Proteomes" id="UP001642484">
    <property type="component" value="Unassembled WGS sequence"/>
</dbReference>
<keyword evidence="4" id="KW-1185">Reference proteome</keyword>
<feature type="chain" id="PRO_5047398728" description="CREG-like beta-barrel domain-containing protein" evidence="1">
    <location>
        <begin position="17"/>
        <end position="431"/>
    </location>
</feature>
<reference evidence="3 4" key="1">
    <citation type="submission" date="2024-02" db="EMBL/GenBank/DDBJ databases">
        <authorList>
            <person name="Chen Y."/>
            <person name="Shah S."/>
            <person name="Dougan E. K."/>
            <person name="Thang M."/>
            <person name="Chan C."/>
        </authorList>
    </citation>
    <scope>NUCLEOTIDE SEQUENCE [LARGE SCALE GENOMIC DNA]</scope>
</reference>
<dbReference type="InterPro" id="IPR055343">
    <property type="entry name" value="CREG_beta-barrel"/>
</dbReference>
<dbReference type="InterPro" id="IPR012349">
    <property type="entry name" value="Split_barrel_FMN-bd"/>
</dbReference>
<dbReference type="Pfam" id="PF13883">
    <property type="entry name" value="CREG_beta-barrel"/>
    <property type="match status" value="2"/>
</dbReference>
<comment type="caution">
    <text evidence="3">The sequence shown here is derived from an EMBL/GenBank/DDBJ whole genome shotgun (WGS) entry which is preliminary data.</text>
</comment>
<name>A0ABP0KP43_9DINO</name>
<gene>
    <name evidence="3" type="ORF">CCMP2556_LOCUS16844</name>
</gene>
<dbReference type="Gene3D" id="2.30.110.10">
    <property type="entry name" value="Electron Transport, Fmn-binding Protein, Chain A"/>
    <property type="match status" value="2"/>
</dbReference>
<organism evidence="3 4">
    <name type="scientific">Durusdinium trenchii</name>
    <dbReference type="NCBI Taxonomy" id="1381693"/>
    <lineage>
        <taxon>Eukaryota</taxon>
        <taxon>Sar</taxon>
        <taxon>Alveolata</taxon>
        <taxon>Dinophyceae</taxon>
        <taxon>Suessiales</taxon>
        <taxon>Symbiodiniaceae</taxon>
        <taxon>Durusdinium</taxon>
    </lineage>
</organism>
<evidence type="ECO:0000313" key="4">
    <source>
        <dbReference type="Proteomes" id="UP001642484"/>
    </source>
</evidence>
<dbReference type="PANTHER" id="PTHR13343">
    <property type="entry name" value="CREG1 PROTEIN"/>
    <property type="match status" value="1"/>
</dbReference>
<dbReference type="PANTHER" id="PTHR13343:SF17">
    <property type="entry name" value="CELLULAR REPRESSOR OF E1A-STIMULATED GENES, ISOFORM A"/>
    <property type="match status" value="1"/>
</dbReference>
<feature type="domain" description="CREG-like beta-barrel" evidence="2">
    <location>
        <begin position="204"/>
        <end position="368"/>
    </location>
</feature>
<protein>
    <recommendedName>
        <fullName evidence="2">CREG-like beta-barrel domain-containing protein</fullName>
    </recommendedName>
</protein>
<evidence type="ECO:0000259" key="2">
    <source>
        <dbReference type="Pfam" id="PF13883"/>
    </source>
</evidence>
<feature type="domain" description="CREG-like beta-barrel" evidence="2">
    <location>
        <begin position="18"/>
        <end position="172"/>
    </location>
</feature>
<sequence>MWPIVTLALALPLAAARTPEEIAQNARWLVHQTTWGYLTTLDAHTKVPVGDTLSFSDGALDHSTGRFFFYVMGDYTAAAPQGLPCAFTLSQASLMHNATLDPEDPRCAKLTASGILRKSEGEDVQLGKEALFARHPQMKHWPASHHFAVHELQLSEVWMIDMYGGGENISLDVFWAAQPRHTTPWAASSRSSVLQPGSKPPPWSQLADRARWLVAHSVWAALGTSSVRRPGMAWGNVRSVADGVGTNSTGLPMLYVPTPDPSSADLAADARAVLTMSEAGLPAPGSGSCGETEDPICARITLSGRLRVLNATELLDAEERMKVKHPLAPWLATGGAHTGGQYFTIELENITFLDFYGGPSNLTVAQYLAAAAPQETCSRNRPMRRFGTGMGHSILKLIQERMSHIARKQCIPCIALCIALYRQTYLSKMPL</sequence>
<dbReference type="EMBL" id="CAXAMN010009113">
    <property type="protein sequence ID" value="CAK9027714.1"/>
    <property type="molecule type" value="Genomic_DNA"/>
</dbReference>
<evidence type="ECO:0000313" key="3">
    <source>
        <dbReference type="EMBL" id="CAK9027714.1"/>
    </source>
</evidence>
<dbReference type="SUPFAM" id="SSF50475">
    <property type="entry name" value="FMN-binding split barrel"/>
    <property type="match status" value="2"/>
</dbReference>
<feature type="signal peptide" evidence="1">
    <location>
        <begin position="1"/>
        <end position="16"/>
    </location>
</feature>
<accession>A0ABP0KP43</accession>